<dbReference type="PANTHER" id="PTHR30346:SF29">
    <property type="entry name" value="LYSR SUBSTRATE-BINDING"/>
    <property type="match status" value="1"/>
</dbReference>
<evidence type="ECO:0000256" key="4">
    <source>
        <dbReference type="ARBA" id="ARBA00023163"/>
    </source>
</evidence>
<dbReference type="InterPro" id="IPR036390">
    <property type="entry name" value="WH_DNA-bd_sf"/>
</dbReference>
<dbReference type="InterPro" id="IPR036388">
    <property type="entry name" value="WH-like_DNA-bd_sf"/>
</dbReference>
<evidence type="ECO:0000259" key="5">
    <source>
        <dbReference type="PROSITE" id="PS50931"/>
    </source>
</evidence>
<dbReference type="InterPro" id="IPR005119">
    <property type="entry name" value="LysR_subst-bd"/>
</dbReference>
<feature type="domain" description="HTH lysR-type" evidence="5">
    <location>
        <begin position="5"/>
        <end position="62"/>
    </location>
</feature>
<keyword evidence="7" id="KW-1185">Reference proteome</keyword>
<keyword evidence="4" id="KW-0804">Transcription</keyword>
<evidence type="ECO:0000313" key="6">
    <source>
        <dbReference type="EMBL" id="OPF70681.1"/>
    </source>
</evidence>
<sequence length="307" mass="33114">MNYVLTWDRLRVFAAVAQYGSVRAAAEALHITGPGVSQHLRKLEKETDCQLLERDGRGVRLTHAGRVLADSVQEMGAVAARAELDLASIRGLIAGPLRIGAVASALRSMVPQVLQTLTEQHERLKPEVRDGEAVQMLPALRAGQLDAVILESWTHWPARVPPGIRTTSLIQEDALLAVGERHPLAAQESVQLADLREEVWASCPPGSDPHEALVQLLRSHGSTDVEVRYWVADYATQLQLVAAGLATALVPRMAALPKPGGVRLVRCTPAVTRTVALATLQQAEAPPVRAFVAEMLRAVHGGMSRAL</sequence>
<evidence type="ECO:0000256" key="2">
    <source>
        <dbReference type="ARBA" id="ARBA00023015"/>
    </source>
</evidence>
<name>A0A1V4CUA1_9ACTN</name>
<dbReference type="GO" id="GO:0003700">
    <property type="term" value="F:DNA-binding transcription factor activity"/>
    <property type="evidence" value="ECO:0007669"/>
    <property type="project" value="InterPro"/>
</dbReference>
<accession>A0A1V4CUA1</accession>
<comment type="caution">
    <text evidence="6">The sequence shown here is derived from an EMBL/GenBank/DDBJ whole genome shotgun (WGS) entry which is preliminary data.</text>
</comment>
<dbReference type="EMBL" id="LAKD02000137">
    <property type="protein sequence ID" value="OPF70681.1"/>
    <property type="molecule type" value="Genomic_DNA"/>
</dbReference>
<dbReference type="Gene3D" id="1.10.10.10">
    <property type="entry name" value="Winged helix-like DNA-binding domain superfamily/Winged helix DNA-binding domain"/>
    <property type="match status" value="1"/>
</dbReference>
<dbReference type="Gene3D" id="3.40.190.10">
    <property type="entry name" value="Periplasmic binding protein-like II"/>
    <property type="match status" value="2"/>
</dbReference>
<dbReference type="RefSeq" id="WP_063893252.1">
    <property type="nucleotide sequence ID" value="NZ_LAKD02000137.1"/>
</dbReference>
<dbReference type="GO" id="GO:0003677">
    <property type="term" value="F:DNA binding"/>
    <property type="evidence" value="ECO:0007669"/>
    <property type="project" value="UniProtKB-KW"/>
</dbReference>
<evidence type="ECO:0000256" key="3">
    <source>
        <dbReference type="ARBA" id="ARBA00023125"/>
    </source>
</evidence>
<dbReference type="Pfam" id="PF03466">
    <property type="entry name" value="LysR_substrate"/>
    <property type="match status" value="1"/>
</dbReference>
<organism evidence="6 7">
    <name type="scientific">Streptomyces antioxidans</name>
    <dbReference type="NCBI Taxonomy" id="1507734"/>
    <lineage>
        <taxon>Bacteria</taxon>
        <taxon>Bacillati</taxon>
        <taxon>Actinomycetota</taxon>
        <taxon>Actinomycetes</taxon>
        <taxon>Kitasatosporales</taxon>
        <taxon>Streptomycetaceae</taxon>
        <taxon>Streptomyces</taxon>
    </lineage>
</organism>
<keyword evidence="3" id="KW-0238">DNA-binding</keyword>
<comment type="similarity">
    <text evidence="1">Belongs to the LysR transcriptional regulatory family.</text>
</comment>
<proteinExistence type="inferred from homology"/>
<gene>
    <name evidence="6" type="ORF">VT50_0236065</name>
</gene>
<dbReference type="FunFam" id="1.10.10.10:FF:000001">
    <property type="entry name" value="LysR family transcriptional regulator"/>
    <property type="match status" value="1"/>
</dbReference>
<dbReference type="PROSITE" id="PS50931">
    <property type="entry name" value="HTH_LYSR"/>
    <property type="match status" value="1"/>
</dbReference>
<dbReference type="AlphaFoldDB" id="A0A1V4CUA1"/>
<dbReference type="InterPro" id="IPR000847">
    <property type="entry name" value="LysR_HTH_N"/>
</dbReference>
<keyword evidence="2" id="KW-0805">Transcription regulation</keyword>
<dbReference type="GO" id="GO:0032993">
    <property type="term" value="C:protein-DNA complex"/>
    <property type="evidence" value="ECO:0007669"/>
    <property type="project" value="TreeGrafter"/>
</dbReference>
<dbReference type="SUPFAM" id="SSF53850">
    <property type="entry name" value="Periplasmic binding protein-like II"/>
    <property type="match status" value="1"/>
</dbReference>
<dbReference type="PANTHER" id="PTHR30346">
    <property type="entry name" value="TRANSCRIPTIONAL DUAL REGULATOR HCAR-RELATED"/>
    <property type="match status" value="1"/>
</dbReference>
<dbReference type="Pfam" id="PF00126">
    <property type="entry name" value="HTH_1"/>
    <property type="match status" value="1"/>
</dbReference>
<dbReference type="Proteomes" id="UP000033615">
    <property type="component" value="Unassembled WGS sequence"/>
</dbReference>
<protein>
    <recommendedName>
        <fullName evidence="5">HTH lysR-type domain-containing protein</fullName>
    </recommendedName>
</protein>
<reference evidence="6" key="1">
    <citation type="submission" date="2016-12" db="EMBL/GenBank/DDBJ databases">
        <title>Genome sequence of Streptomyces antioxidans MUSC 164.</title>
        <authorList>
            <person name="Lee L.-H."/>
            <person name="Ser H.-L."/>
        </authorList>
    </citation>
    <scope>NUCLEOTIDE SEQUENCE [LARGE SCALE GENOMIC DNA]</scope>
    <source>
        <strain evidence="6">MUSC 164</strain>
    </source>
</reference>
<evidence type="ECO:0000256" key="1">
    <source>
        <dbReference type="ARBA" id="ARBA00009437"/>
    </source>
</evidence>
<evidence type="ECO:0000313" key="7">
    <source>
        <dbReference type="Proteomes" id="UP000033615"/>
    </source>
</evidence>
<dbReference type="SUPFAM" id="SSF46785">
    <property type="entry name" value="Winged helix' DNA-binding domain"/>
    <property type="match status" value="1"/>
</dbReference>